<protein>
    <recommendedName>
        <fullName evidence="6">Ribosomal RNA small subunit methyltransferase G</fullName>
        <ecNumber evidence="6">2.1.1.-</ecNumber>
    </recommendedName>
    <alternativeName>
        <fullName evidence="6">16S rRNA 7-methylguanosine methyltransferase</fullName>
        <shortName evidence="6">16S rRNA m7G methyltransferase</shortName>
    </alternativeName>
</protein>
<evidence type="ECO:0000256" key="4">
    <source>
        <dbReference type="ARBA" id="ARBA00022679"/>
    </source>
</evidence>
<dbReference type="EC" id="2.1.1.-" evidence="6"/>
<keyword evidence="2 6" id="KW-0698">rRNA processing</keyword>
<dbReference type="GO" id="GO:0070043">
    <property type="term" value="F:rRNA (guanine-N7-)-methyltransferase activity"/>
    <property type="evidence" value="ECO:0007669"/>
    <property type="project" value="UniProtKB-UniRule"/>
</dbReference>
<evidence type="ECO:0000313" key="7">
    <source>
        <dbReference type="EMBL" id="MST55905.1"/>
    </source>
</evidence>
<dbReference type="PANTHER" id="PTHR31760">
    <property type="entry name" value="S-ADENOSYL-L-METHIONINE-DEPENDENT METHYLTRANSFERASES SUPERFAMILY PROTEIN"/>
    <property type="match status" value="1"/>
</dbReference>
<dbReference type="CDD" id="cd02440">
    <property type="entry name" value="AdoMet_MTases"/>
    <property type="match status" value="1"/>
</dbReference>
<dbReference type="NCBIfam" id="TIGR00138">
    <property type="entry name" value="rsmG_gidB"/>
    <property type="match status" value="1"/>
</dbReference>
<proteinExistence type="inferred from homology"/>
<reference evidence="7 8" key="1">
    <citation type="submission" date="2019-08" db="EMBL/GenBank/DDBJ databases">
        <title>In-depth cultivation of the pig gut microbiome towards novel bacterial diversity and tailored functional studies.</title>
        <authorList>
            <person name="Wylensek D."/>
            <person name="Hitch T.C.A."/>
            <person name="Clavel T."/>
        </authorList>
    </citation>
    <scope>NUCLEOTIDE SEQUENCE [LARGE SCALE GENOMIC DNA]</scope>
    <source>
        <strain evidence="7 8">SM-530-WT-4B</strain>
    </source>
</reference>
<sequence>MEIQPLPLLPELSAKTLTQLRRYASLLSVANERVRLTGPHDKETLWHDHIEDCLHVLPLLPLSGAVVDVGTGGGLPGVVLAICRPDLKFTLLDSLSRKMKALNEIVAALELGNAEVVCARSEDFAAACREQYDAAVVRAVSEAGVIAEYLAPLVREGGVLAAMKGSSVGDELAPLEGRWNALGLSEPKLYEYDLKDHKSYMLLWKKSAPCPAAYPRKPGRAEKKLWWR</sequence>
<keyword evidence="4 6" id="KW-0808">Transferase</keyword>
<dbReference type="SUPFAM" id="SSF53335">
    <property type="entry name" value="S-adenosyl-L-methionine-dependent methyltransferases"/>
    <property type="match status" value="1"/>
</dbReference>
<name>A0A6L5YCQ4_9BACT</name>
<dbReference type="EMBL" id="VUNH01000007">
    <property type="protein sequence ID" value="MST55905.1"/>
    <property type="molecule type" value="Genomic_DNA"/>
</dbReference>
<feature type="binding site" evidence="6">
    <location>
        <position position="75"/>
    </location>
    <ligand>
        <name>S-adenosyl-L-methionine</name>
        <dbReference type="ChEBI" id="CHEBI:59789"/>
    </ligand>
</feature>
<comment type="caution">
    <text evidence="7">The sequence shown here is derived from an EMBL/GenBank/DDBJ whole genome shotgun (WGS) entry which is preliminary data.</text>
</comment>
<comment type="function">
    <text evidence="6">Specifically methylates the N7 position of a guanine in 16S rRNA.</text>
</comment>
<feature type="binding site" evidence="6">
    <location>
        <begin position="121"/>
        <end position="122"/>
    </location>
    <ligand>
        <name>S-adenosyl-L-methionine</name>
        <dbReference type="ChEBI" id="CHEBI:59789"/>
    </ligand>
</feature>
<comment type="subcellular location">
    <subcellularLocation>
        <location evidence="6">Cytoplasm</location>
    </subcellularLocation>
</comment>
<gene>
    <name evidence="6 7" type="primary">rsmG</name>
    <name evidence="7" type="ORF">FYJ74_07655</name>
</gene>
<dbReference type="Pfam" id="PF02527">
    <property type="entry name" value="GidB"/>
    <property type="match status" value="1"/>
</dbReference>
<evidence type="ECO:0000313" key="8">
    <source>
        <dbReference type="Proteomes" id="UP000473699"/>
    </source>
</evidence>
<keyword evidence="1 6" id="KW-0963">Cytoplasm</keyword>
<dbReference type="AlphaFoldDB" id="A0A6L5YCQ4"/>
<dbReference type="RefSeq" id="WP_154528990.1">
    <property type="nucleotide sequence ID" value="NZ_JAXDZJ010000058.1"/>
</dbReference>
<dbReference type="InterPro" id="IPR003682">
    <property type="entry name" value="rRNA_ssu_MeTfrase_G"/>
</dbReference>
<organism evidence="7 8">
    <name type="scientific">Pyramidobacter porci</name>
    <dbReference type="NCBI Taxonomy" id="2605789"/>
    <lineage>
        <taxon>Bacteria</taxon>
        <taxon>Thermotogati</taxon>
        <taxon>Synergistota</taxon>
        <taxon>Synergistia</taxon>
        <taxon>Synergistales</taxon>
        <taxon>Dethiosulfovibrionaceae</taxon>
        <taxon>Pyramidobacter</taxon>
    </lineage>
</organism>
<evidence type="ECO:0000256" key="5">
    <source>
        <dbReference type="ARBA" id="ARBA00022691"/>
    </source>
</evidence>
<dbReference type="Gene3D" id="3.40.50.150">
    <property type="entry name" value="Vaccinia Virus protein VP39"/>
    <property type="match status" value="1"/>
</dbReference>
<dbReference type="Proteomes" id="UP000473699">
    <property type="component" value="Unassembled WGS sequence"/>
</dbReference>
<dbReference type="HAMAP" id="MF_00074">
    <property type="entry name" value="16SrRNA_methyltr_G"/>
    <property type="match status" value="1"/>
</dbReference>
<comment type="similarity">
    <text evidence="6">Belongs to the methyltransferase superfamily. RNA methyltransferase RsmG family.</text>
</comment>
<feature type="binding site" evidence="6">
    <location>
        <position position="70"/>
    </location>
    <ligand>
        <name>S-adenosyl-L-methionine</name>
        <dbReference type="ChEBI" id="CHEBI:59789"/>
    </ligand>
</feature>
<accession>A0A6L5YCQ4</accession>
<evidence type="ECO:0000256" key="3">
    <source>
        <dbReference type="ARBA" id="ARBA00022603"/>
    </source>
</evidence>
<evidence type="ECO:0000256" key="1">
    <source>
        <dbReference type="ARBA" id="ARBA00022490"/>
    </source>
</evidence>
<evidence type="ECO:0000256" key="6">
    <source>
        <dbReference type="HAMAP-Rule" id="MF_00074"/>
    </source>
</evidence>
<evidence type="ECO:0000256" key="2">
    <source>
        <dbReference type="ARBA" id="ARBA00022552"/>
    </source>
</evidence>
<keyword evidence="5 6" id="KW-0949">S-adenosyl-L-methionine</keyword>
<dbReference type="GO" id="GO:0005829">
    <property type="term" value="C:cytosol"/>
    <property type="evidence" value="ECO:0007669"/>
    <property type="project" value="TreeGrafter"/>
</dbReference>
<dbReference type="InterPro" id="IPR029063">
    <property type="entry name" value="SAM-dependent_MTases_sf"/>
</dbReference>
<dbReference type="PANTHER" id="PTHR31760:SF0">
    <property type="entry name" value="S-ADENOSYL-L-METHIONINE-DEPENDENT METHYLTRANSFERASES SUPERFAMILY PROTEIN"/>
    <property type="match status" value="1"/>
</dbReference>
<keyword evidence="8" id="KW-1185">Reference proteome</keyword>
<keyword evidence="3 6" id="KW-0489">Methyltransferase</keyword>
<comment type="caution">
    <text evidence="6">Lacks conserved residue(s) required for the propagation of feature annotation.</text>
</comment>
<feature type="binding site" evidence="6">
    <location>
        <position position="138"/>
    </location>
    <ligand>
        <name>S-adenosyl-L-methionine</name>
        <dbReference type="ChEBI" id="CHEBI:59789"/>
    </ligand>
</feature>